<organism evidence="2 3">
    <name type="scientific">Ferrimonas sediminicola</name>
    <dbReference type="NCBI Taxonomy" id="2569538"/>
    <lineage>
        <taxon>Bacteria</taxon>
        <taxon>Pseudomonadati</taxon>
        <taxon>Pseudomonadota</taxon>
        <taxon>Gammaproteobacteria</taxon>
        <taxon>Alteromonadales</taxon>
        <taxon>Ferrimonadaceae</taxon>
        <taxon>Ferrimonas</taxon>
    </lineage>
</organism>
<evidence type="ECO:0000313" key="2">
    <source>
        <dbReference type="EMBL" id="TKB48949.1"/>
    </source>
</evidence>
<gene>
    <name evidence="2" type="ORF">FCL40_09930</name>
</gene>
<sequence>MTENLEQLNRQEEQLRMEIRALTDEQKRRYYALERQQVKDPDTYAALNWCFLAGLHHFYLGEHLKGGINLALMLLGGGLLVLMPGYWGWLPILLVLVMELPQLFAAQQVVHRYNNRVMARCLKRVRSGRE</sequence>
<reference evidence="2 3" key="1">
    <citation type="submission" date="2019-04" db="EMBL/GenBank/DDBJ databases">
        <authorList>
            <person name="Hwang J.C."/>
        </authorList>
    </citation>
    <scope>NUCLEOTIDE SEQUENCE [LARGE SCALE GENOMIC DNA]</scope>
    <source>
        <strain evidence="2 3">IMCC35001</strain>
    </source>
</reference>
<keyword evidence="1" id="KW-0472">Membrane</keyword>
<dbReference type="Proteomes" id="UP000305674">
    <property type="component" value="Unassembled WGS sequence"/>
</dbReference>
<dbReference type="EMBL" id="SWCI01000005">
    <property type="protein sequence ID" value="TKB48949.1"/>
    <property type="molecule type" value="Genomic_DNA"/>
</dbReference>
<name>A0A4U1BD05_9GAMM</name>
<dbReference type="RefSeq" id="WP_136853142.1">
    <property type="nucleotide sequence ID" value="NZ_SWCI01000005.1"/>
</dbReference>
<feature type="transmembrane region" description="Helical" evidence="1">
    <location>
        <begin position="67"/>
        <end position="86"/>
    </location>
</feature>
<dbReference type="AlphaFoldDB" id="A0A4U1BD05"/>
<accession>A0A4U1BD05</accession>
<keyword evidence="1" id="KW-0812">Transmembrane</keyword>
<evidence type="ECO:0000256" key="1">
    <source>
        <dbReference type="SAM" id="Phobius"/>
    </source>
</evidence>
<keyword evidence="1" id="KW-1133">Transmembrane helix</keyword>
<comment type="caution">
    <text evidence="2">The sequence shown here is derived from an EMBL/GenBank/DDBJ whole genome shotgun (WGS) entry which is preliminary data.</text>
</comment>
<proteinExistence type="predicted"/>
<evidence type="ECO:0000313" key="3">
    <source>
        <dbReference type="Proteomes" id="UP000305674"/>
    </source>
</evidence>
<keyword evidence="3" id="KW-1185">Reference proteome</keyword>
<dbReference type="OrthoDB" id="5768428at2"/>
<protein>
    <submittedName>
        <fullName evidence="2">TM2 domain-containing protein</fullName>
    </submittedName>
</protein>